<evidence type="ECO:0000313" key="2">
    <source>
        <dbReference type="WBParaSite" id="sdigi.contig908.g9986.t1"/>
    </source>
</evidence>
<protein>
    <submittedName>
        <fullName evidence="2">Uncharacterized protein</fullName>
    </submittedName>
</protein>
<dbReference type="Proteomes" id="UP000887581">
    <property type="component" value="Unplaced"/>
</dbReference>
<organism evidence="1 2">
    <name type="scientific">Setaria digitata</name>
    <dbReference type="NCBI Taxonomy" id="48799"/>
    <lineage>
        <taxon>Eukaryota</taxon>
        <taxon>Metazoa</taxon>
        <taxon>Ecdysozoa</taxon>
        <taxon>Nematoda</taxon>
        <taxon>Chromadorea</taxon>
        <taxon>Rhabditida</taxon>
        <taxon>Spirurina</taxon>
        <taxon>Spiruromorpha</taxon>
        <taxon>Filarioidea</taxon>
        <taxon>Setariidae</taxon>
        <taxon>Setaria</taxon>
    </lineage>
</organism>
<accession>A0A915Q4G9</accession>
<reference evidence="2" key="1">
    <citation type="submission" date="2022-11" db="UniProtKB">
        <authorList>
            <consortium name="WormBaseParasite"/>
        </authorList>
    </citation>
    <scope>IDENTIFICATION</scope>
</reference>
<dbReference type="WBParaSite" id="sdigi.contig908.g9986.t1">
    <property type="protein sequence ID" value="sdigi.contig908.g9986.t1"/>
    <property type="gene ID" value="sdigi.contig908.g9986"/>
</dbReference>
<name>A0A915Q4G9_9BILA</name>
<evidence type="ECO:0000313" key="1">
    <source>
        <dbReference type="Proteomes" id="UP000887581"/>
    </source>
</evidence>
<dbReference type="AlphaFoldDB" id="A0A915Q4G9"/>
<proteinExistence type="predicted"/>
<keyword evidence="1" id="KW-1185">Reference proteome</keyword>
<sequence length="57" mass="6194">MSSSVQISGLEKKKIMQRGLSKERMFGDDEWYTFTGQGELIQHAAGAVASSTDGTKV</sequence>